<dbReference type="PANTHER" id="PTHR30548:SF2">
    <property type="entry name" value="2-HYDROXYACYL-COA DEHYDRATASE,D-COMPONENT"/>
    <property type="match status" value="1"/>
</dbReference>
<dbReference type="Pfam" id="PF06050">
    <property type="entry name" value="HGD-D"/>
    <property type="match status" value="1"/>
</dbReference>
<evidence type="ECO:0000313" key="4">
    <source>
        <dbReference type="EMBL" id="HIU69277.1"/>
    </source>
</evidence>
<dbReference type="Gene3D" id="3.40.50.11900">
    <property type="match status" value="1"/>
</dbReference>
<comment type="caution">
    <text evidence="4">The sequence shown here is derived from an EMBL/GenBank/DDBJ whole genome shotgun (WGS) entry which is preliminary data.</text>
</comment>
<dbReference type="Gene3D" id="3.40.50.11890">
    <property type="match status" value="1"/>
</dbReference>
<keyword evidence="3" id="KW-0411">Iron-sulfur</keyword>
<dbReference type="InterPro" id="IPR010327">
    <property type="entry name" value="FldB/FldC_alpha/beta"/>
</dbReference>
<reference evidence="4" key="2">
    <citation type="journal article" date="2021" name="PeerJ">
        <title>Extensive microbial diversity within the chicken gut microbiome revealed by metagenomics and culture.</title>
        <authorList>
            <person name="Gilroy R."/>
            <person name="Ravi A."/>
            <person name="Getino M."/>
            <person name="Pursley I."/>
            <person name="Horton D.L."/>
            <person name="Alikhan N.F."/>
            <person name="Baker D."/>
            <person name="Gharbi K."/>
            <person name="Hall N."/>
            <person name="Watson M."/>
            <person name="Adriaenssens E.M."/>
            <person name="Foster-Nyarko E."/>
            <person name="Jarju S."/>
            <person name="Secka A."/>
            <person name="Antonio M."/>
            <person name="Oren A."/>
            <person name="Chaudhuri R.R."/>
            <person name="La Ragione R."/>
            <person name="Hildebrand F."/>
            <person name="Pallen M.J."/>
        </authorList>
    </citation>
    <scope>NUCLEOTIDE SEQUENCE</scope>
    <source>
        <strain evidence="4">CHK176-6737</strain>
    </source>
</reference>
<dbReference type="EMBL" id="DVNM01000027">
    <property type="protein sequence ID" value="HIU69277.1"/>
    <property type="molecule type" value="Genomic_DNA"/>
</dbReference>
<comment type="similarity">
    <text evidence="2">Belongs to the FldB/FldC dehydratase alpha/beta subunit family.</text>
</comment>
<gene>
    <name evidence="4" type="ORF">IAD23_04890</name>
</gene>
<dbReference type="Proteomes" id="UP000824125">
    <property type="component" value="Unassembled WGS sequence"/>
</dbReference>
<evidence type="ECO:0000256" key="1">
    <source>
        <dbReference type="ARBA" id="ARBA00001966"/>
    </source>
</evidence>
<evidence type="ECO:0000256" key="3">
    <source>
        <dbReference type="ARBA" id="ARBA00023014"/>
    </source>
</evidence>
<dbReference type="GO" id="GO:0016836">
    <property type="term" value="F:hydro-lyase activity"/>
    <property type="evidence" value="ECO:0007669"/>
    <property type="project" value="UniProtKB-ARBA"/>
</dbReference>
<dbReference type="GO" id="GO:0051536">
    <property type="term" value="F:iron-sulfur cluster binding"/>
    <property type="evidence" value="ECO:0007669"/>
    <property type="project" value="UniProtKB-KW"/>
</dbReference>
<protein>
    <submittedName>
        <fullName evidence="4">2-hydroxyacyl-CoA dehydratase</fullName>
    </submittedName>
</protein>
<keyword evidence="3" id="KW-0408">Iron</keyword>
<name>A0A9D1MUK5_9FIRM</name>
<dbReference type="PANTHER" id="PTHR30548">
    <property type="entry name" value="2-HYDROXYGLUTARYL-COA DEHYDRATASE, D-COMPONENT-RELATED"/>
    <property type="match status" value="1"/>
</dbReference>
<evidence type="ECO:0000256" key="2">
    <source>
        <dbReference type="ARBA" id="ARBA00005806"/>
    </source>
</evidence>
<dbReference type="AlphaFoldDB" id="A0A9D1MUK5"/>
<accession>A0A9D1MUK5</accession>
<sequence>MNKAIELFGKHIYKLTQSNPHRTLKQLAFVYSAAGLQCKCFPSRQLLPARQYMQWAAADAAIRPLRAPENAAIVSLYLPCELLHAMGVEQMFPEALACYLAAAGSERIFIETAENGGVPKTLCSYHKAFIGLVESGVLPKPKFIINTSLACDVNHLSFRRAAEYYGVPHYMIDVPAEYSTRNLQYVEAQLHGMADFVQEHSGRKLNEDKLQETVLRSKNTLQNFKKILALRAERSLSDEMTSQMLSVFATHVMLGTKEAEKYSQDMVMQLSACPKGRKGVRLLWVHTLPYWQDALRHLINFTDRCEIVACDMVFDALDTEPYAEDPYRYMAQRLLGNTVNGAGQNRIHAVLKYAEALQADGVVWYCHWGCKQTAGSSAMAKAILEENGLPTLILDGDGCNAQNVNDGQTVTRMEAFLELLENRR</sequence>
<reference evidence="4" key="1">
    <citation type="submission" date="2020-10" db="EMBL/GenBank/DDBJ databases">
        <authorList>
            <person name="Gilroy R."/>
        </authorList>
    </citation>
    <scope>NUCLEOTIDE SEQUENCE</scope>
    <source>
        <strain evidence="4">CHK176-6737</strain>
    </source>
</reference>
<comment type="cofactor">
    <cofactor evidence="1">
        <name>[4Fe-4S] cluster</name>
        <dbReference type="ChEBI" id="CHEBI:49883"/>
    </cofactor>
</comment>
<evidence type="ECO:0000313" key="5">
    <source>
        <dbReference type="Proteomes" id="UP000824125"/>
    </source>
</evidence>
<proteinExistence type="inferred from homology"/>
<organism evidence="4 5">
    <name type="scientific">Candidatus Scybalenecus merdavium</name>
    <dbReference type="NCBI Taxonomy" id="2840939"/>
    <lineage>
        <taxon>Bacteria</taxon>
        <taxon>Bacillati</taxon>
        <taxon>Bacillota</taxon>
        <taxon>Clostridia</taxon>
        <taxon>Eubacteriales</taxon>
        <taxon>Oscillospiraceae</taxon>
        <taxon>Oscillospiraceae incertae sedis</taxon>
        <taxon>Candidatus Scybalenecus</taxon>
    </lineage>
</organism>
<keyword evidence="3" id="KW-0479">Metal-binding</keyword>